<reference evidence="1" key="1">
    <citation type="journal article" date="2014" name="Front. Microbiol.">
        <title>High frequency of phylogenetically diverse reductive dehalogenase-homologous genes in deep subseafloor sedimentary metagenomes.</title>
        <authorList>
            <person name="Kawai M."/>
            <person name="Futagami T."/>
            <person name="Toyoda A."/>
            <person name="Takaki Y."/>
            <person name="Nishi S."/>
            <person name="Hori S."/>
            <person name="Arai W."/>
            <person name="Tsubouchi T."/>
            <person name="Morono Y."/>
            <person name="Uchiyama I."/>
            <person name="Ito T."/>
            <person name="Fujiyama A."/>
            <person name="Inagaki F."/>
            <person name="Takami H."/>
        </authorList>
    </citation>
    <scope>NUCLEOTIDE SEQUENCE</scope>
    <source>
        <strain evidence="1">Expedition CK06-06</strain>
    </source>
</reference>
<feature type="non-terminal residue" evidence="1">
    <location>
        <position position="1"/>
    </location>
</feature>
<evidence type="ECO:0008006" key="2">
    <source>
        <dbReference type="Google" id="ProtNLM"/>
    </source>
</evidence>
<dbReference type="EMBL" id="BARS01043214">
    <property type="protein sequence ID" value="GAG37228.1"/>
    <property type="molecule type" value="Genomic_DNA"/>
</dbReference>
<sequence length="137" mass="15029">GKLFLEKFFSNKDWSDAPMETKKDVILGTIEALTLMGYGGITGMFKKDHIIINVYDSLASQEIGNILAKNLCLLYQGIFNSIFDILGIEVDGSEEECVLTGGEKCSYKFELLSGEIDDALIDEQLSDAAVSDFLASL</sequence>
<name>X0XKQ1_9ZZZZ</name>
<accession>X0XKQ1</accession>
<gene>
    <name evidence="1" type="ORF">S01H1_65456</name>
</gene>
<dbReference type="InterPro" id="IPR024096">
    <property type="entry name" value="NO_sig/Golgi_transp_ligand-bd"/>
</dbReference>
<proteinExistence type="predicted"/>
<evidence type="ECO:0000313" key="1">
    <source>
        <dbReference type="EMBL" id="GAG37228.1"/>
    </source>
</evidence>
<dbReference type="AlphaFoldDB" id="X0XKQ1"/>
<dbReference type="SUPFAM" id="SSF111126">
    <property type="entry name" value="Ligand-binding domain in the NO signalling and Golgi transport"/>
    <property type="match status" value="1"/>
</dbReference>
<organism evidence="1">
    <name type="scientific">marine sediment metagenome</name>
    <dbReference type="NCBI Taxonomy" id="412755"/>
    <lineage>
        <taxon>unclassified sequences</taxon>
        <taxon>metagenomes</taxon>
        <taxon>ecological metagenomes</taxon>
    </lineage>
</organism>
<comment type="caution">
    <text evidence="1">The sequence shown here is derived from an EMBL/GenBank/DDBJ whole genome shotgun (WGS) entry which is preliminary data.</text>
</comment>
<protein>
    <recommendedName>
        <fullName evidence="2">4-vinyl reductase 4VR domain-containing protein</fullName>
    </recommendedName>
</protein>